<organism evidence="2 3">
    <name type="scientific">Mycolicibacterium aubagnense</name>
    <dbReference type="NCBI Taxonomy" id="319707"/>
    <lineage>
        <taxon>Bacteria</taxon>
        <taxon>Bacillati</taxon>
        <taxon>Actinomycetota</taxon>
        <taxon>Actinomycetes</taxon>
        <taxon>Mycobacteriales</taxon>
        <taxon>Mycobacteriaceae</taxon>
        <taxon>Mycolicibacterium</taxon>
    </lineage>
</organism>
<dbReference type="InterPro" id="IPR036388">
    <property type="entry name" value="WH-like_DNA-bd_sf"/>
</dbReference>
<feature type="domain" description="HTH marR-type" evidence="1">
    <location>
        <begin position="7"/>
        <end position="140"/>
    </location>
</feature>
<protein>
    <submittedName>
        <fullName evidence="2">HTH-type transcriptional regulator</fullName>
    </submittedName>
</protein>
<keyword evidence="3" id="KW-1185">Reference proteome</keyword>
<dbReference type="Proteomes" id="UP000465609">
    <property type="component" value="Chromosome"/>
</dbReference>
<dbReference type="InterPro" id="IPR000835">
    <property type="entry name" value="HTH_MarR-typ"/>
</dbReference>
<dbReference type="SMART" id="SM00347">
    <property type="entry name" value="HTH_MARR"/>
    <property type="match status" value="1"/>
</dbReference>
<dbReference type="EMBL" id="AP022577">
    <property type="protein sequence ID" value="BBX87644.1"/>
    <property type="molecule type" value="Genomic_DNA"/>
</dbReference>
<evidence type="ECO:0000313" key="2">
    <source>
        <dbReference type="EMBL" id="BBX87644.1"/>
    </source>
</evidence>
<dbReference type="InterPro" id="IPR039422">
    <property type="entry name" value="MarR/SlyA-like"/>
</dbReference>
<dbReference type="InterPro" id="IPR036390">
    <property type="entry name" value="WH_DNA-bd_sf"/>
</dbReference>
<reference evidence="2 3" key="1">
    <citation type="journal article" date="2019" name="Emerg. Microbes Infect.">
        <title>Comprehensive subspecies identification of 175 nontuberculous mycobacteria species based on 7547 genomic profiles.</title>
        <authorList>
            <person name="Matsumoto Y."/>
            <person name="Kinjo T."/>
            <person name="Motooka D."/>
            <person name="Nabeya D."/>
            <person name="Jung N."/>
            <person name="Uechi K."/>
            <person name="Horii T."/>
            <person name="Iida T."/>
            <person name="Fujita J."/>
            <person name="Nakamura S."/>
        </authorList>
    </citation>
    <scope>NUCLEOTIDE SEQUENCE [LARGE SCALE GENOMIC DNA]</scope>
    <source>
        <strain evidence="2 3">JCM 15296</strain>
    </source>
</reference>
<gene>
    <name evidence="2" type="ORF">MAUB_55170</name>
</gene>
<dbReference type="Gene3D" id="1.10.10.10">
    <property type="entry name" value="Winged helix-like DNA-binding domain superfamily/Winged helix DNA-binding domain"/>
    <property type="match status" value="1"/>
</dbReference>
<dbReference type="PANTHER" id="PTHR33164">
    <property type="entry name" value="TRANSCRIPTIONAL REGULATOR, MARR FAMILY"/>
    <property type="match status" value="1"/>
</dbReference>
<evidence type="ECO:0000313" key="3">
    <source>
        <dbReference type="Proteomes" id="UP000465609"/>
    </source>
</evidence>
<accession>A0ABM7ILJ6</accession>
<evidence type="ECO:0000259" key="1">
    <source>
        <dbReference type="PROSITE" id="PS50995"/>
    </source>
</evidence>
<dbReference type="SUPFAM" id="SSF46785">
    <property type="entry name" value="Winged helix' DNA-binding domain"/>
    <property type="match status" value="1"/>
</dbReference>
<dbReference type="PROSITE" id="PS50995">
    <property type="entry name" value="HTH_MARR_2"/>
    <property type="match status" value="1"/>
</dbReference>
<dbReference type="PANTHER" id="PTHR33164:SF43">
    <property type="entry name" value="HTH-TYPE TRANSCRIPTIONAL REPRESSOR YETL"/>
    <property type="match status" value="1"/>
</dbReference>
<dbReference type="Pfam" id="PF01047">
    <property type="entry name" value="MarR"/>
    <property type="match status" value="1"/>
</dbReference>
<proteinExistence type="predicted"/>
<sequence length="142" mass="15498">MFDDVEDAPLGYLLNRIATALRSNITADVLEPVGLTFPQFVCLRIVDNRPGMSNAEMARFIGVSPQAMNIVVRALQDRELITRPSTVAAGRSRPTELTRAGRTLLSKTVAGIRAADDALLAGLTDGERHQFRRTLISLLPPD</sequence>
<name>A0ABM7ILJ6_9MYCO</name>
<dbReference type="RefSeq" id="WP_138230010.1">
    <property type="nucleotide sequence ID" value="NZ_AP022577.1"/>
</dbReference>